<reference evidence="2" key="1">
    <citation type="journal article" date="2019" name="Int. J. Syst. Evol. Microbiol.">
        <title>The Global Catalogue of Microorganisms (GCM) 10K type strain sequencing project: providing services to taxonomists for standard genome sequencing and annotation.</title>
        <authorList>
            <consortium name="The Broad Institute Genomics Platform"/>
            <consortium name="The Broad Institute Genome Sequencing Center for Infectious Disease"/>
            <person name="Wu L."/>
            <person name="Ma J."/>
        </authorList>
    </citation>
    <scope>NUCLEOTIDE SEQUENCE [LARGE SCALE GENOMIC DNA]</scope>
    <source>
        <strain evidence="2">KCTC 42282</strain>
    </source>
</reference>
<gene>
    <name evidence="1" type="ORF">ACFONL_18455</name>
</gene>
<sequence>MESRRVPIWAITVTFTNSPASRPSIMQYLAGANSEDEALHAVRLRLGANPNDRKLDLVVRRSPDADGLLAIKEGQAIPFHDFERFRRAKAEMS</sequence>
<protein>
    <submittedName>
        <fullName evidence="1">Uncharacterized protein</fullName>
    </submittedName>
</protein>
<evidence type="ECO:0000313" key="1">
    <source>
        <dbReference type="EMBL" id="MFC3639327.1"/>
    </source>
</evidence>
<dbReference type="Proteomes" id="UP001595704">
    <property type="component" value="Unassembled WGS sequence"/>
</dbReference>
<dbReference type="EMBL" id="JBHRYC010000091">
    <property type="protein sequence ID" value="MFC3639327.1"/>
    <property type="molecule type" value="Genomic_DNA"/>
</dbReference>
<comment type="caution">
    <text evidence="1">The sequence shown here is derived from an EMBL/GenBank/DDBJ whole genome shotgun (WGS) entry which is preliminary data.</text>
</comment>
<dbReference type="RefSeq" id="WP_376853169.1">
    <property type="nucleotide sequence ID" value="NZ_JBHRYC010000091.1"/>
</dbReference>
<accession>A0ABV7UKT0</accession>
<evidence type="ECO:0000313" key="2">
    <source>
        <dbReference type="Proteomes" id="UP001595704"/>
    </source>
</evidence>
<organism evidence="1 2">
    <name type="scientific">Camelimonas fluminis</name>
    <dbReference type="NCBI Taxonomy" id="1576911"/>
    <lineage>
        <taxon>Bacteria</taxon>
        <taxon>Pseudomonadati</taxon>
        <taxon>Pseudomonadota</taxon>
        <taxon>Alphaproteobacteria</taxon>
        <taxon>Hyphomicrobiales</taxon>
        <taxon>Chelatococcaceae</taxon>
        <taxon>Camelimonas</taxon>
    </lineage>
</organism>
<proteinExistence type="predicted"/>
<name>A0ABV7UKT0_9HYPH</name>
<keyword evidence="2" id="KW-1185">Reference proteome</keyword>